<gene>
    <name evidence="7" type="ORF">GCM10023116_33280</name>
</gene>
<evidence type="ECO:0000256" key="3">
    <source>
        <dbReference type="ARBA" id="ARBA00022827"/>
    </source>
</evidence>
<protein>
    <submittedName>
        <fullName evidence="7">GMC family oxidoreductase</fullName>
    </submittedName>
</protein>
<dbReference type="InterPro" id="IPR012132">
    <property type="entry name" value="GMC_OxRdtase"/>
</dbReference>
<dbReference type="PRINTS" id="PR00411">
    <property type="entry name" value="PNDRDTASEI"/>
</dbReference>
<keyword evidence="3" id="KW-0274">FAD</keyword>
<dbReference type="PIRSF" id="PIRSF000137">
    <property type="entry name" value="Alcohol_oxidase"/>
    <property type="match status" value="1"/>
</dbReference>
<evidence type="ECO:0000259" key="6">
    <source>
        <dbReference type="Pfam" id="PF05199"/>
    </source>
</evidence>
<dbReference type="Proteomes" id="UP001500604">
    <property type="component" value="Unassembled WGS sequence"/>
</dbReference>
<proteinExistence type="inferred from homology"/>
<dbReference type="PANTHER" id="PTHR46056:SF12">
    <property type="entry name" value="LONG-CHAIN-ALCOHOL OXIDASE"/>
    <property type="match status" value="1"/>
</dbReference>
<dbReference type="SUPFAM" id="SSF51905">
    <property type="entry name" value="FAD/NAD(P)-binding domain"/>
    <property type="match status" value="1"/>
</dbReference>
<dbReference type="Gene3D" id="3.50.50.60">
    <property type="entry name" value="FAD/NAD(P)-binding domain"/>
    <property type="match status" value="2"/>
</dbReference>
<dbReference type="InterPro" id="IPR007867">
    <property type="entry name" value="GMC_OxRtase_C"/>
</dbReference>
<dbReference type="Pfam" id="PF05199">
    <property type="entry name" value="GMC_oxred_C"/>
    <property type="match status" value="1"/>
</dbReference>
<comment type="similarity">
    <text evidence="1">Belongs to the GMC oxidoreductase family.</text>
</comment>
<accession>A0ABP8V4S6</accession>
<name>A0ABP8V4S6_9GAMM</name>
<dbReference type="PANTHER" id="PTHR46056">
    <property type="entry name" value="LONG-CHAIN-ALCOHOL OXIDASE"/>
    <property type="match status" value="1"/>
</dbReference>
<dbReference type="InterPro" id="IPR036188">
    <property type="entry name" value="FAD/NAD-bd_sf"/>
</dbReference>
<organism evidence="7 8">
    <name type="scientific">Kistimonas scapharcae</name>
    <dbReference type="NCBI Taxonomy" id="1036133"/>
    <lineage>
        <taxon>Bacteria</taxon>
        <taxon>Pseudomonadati</taxon>
        <taxon>Pseudomonadota</taxon>
        <taxon>Gammaproteobacteria</taxon>
        <taxon>Oceanospirillales</taxon>
        <taxon>Endozoicomonadaceae</taxon>
        <taxon>Kistimonas</taxon>
    </lineage>
</organism>
<sequence length="484" mass="53196">MGKFYDFIVIGSGASGSVLAYYLSKAGARVCLVEAGKSWQADTWPDNELEANANLMWNGGMDSTRDAGMVLLRGKVVGGGTIINNCLLDRFDDIALDDFRHKSGVDFYQRDTMDRHYSAIEQQLSLETIQASDWNGNAKLYAEGFDKLGLKRAPLRRGQHNCQNDRNDCIVCLGGCPRESKQSMAVSFIPKALKEGLTLLDQFQVHQVVHGKSHVAVHGERQNNRQTLYSRKCIMAAGALGSTDLLLRSGFSDQLPALGQGFHCHPQFMSIALMDEIVDSHKGAFQSLKSDDSRFRAQGFKLENVFAGPIAVSLLKAGFGEQHQNFMQQYRRMACIEVAVRDEVPGTLRHSRNGRLVIDKTLDDVDKQRAEAGLQQIRDIFAAVGAREVMESPLVIALHLMGGCSIGQHAADSVVNEQFQVHGFENLLIADGAIYPMAPGINPSLTIMAQSHRAAKCILNDFGERSITQEATQSVAAPRLQEVV</sequence>
<evidence type="ECO:0000313" key="8">
    <source>
        <dbReference type="Proteomes" id="UP001500604"/>
    </source>
</evidence>
<feature type="domain" description="Glucose-methanol-choline oxidoreductase C-terminal" evidence="6">
    <location>
        <begin position="363"/>
        <end position="449"/>
    </location>
</feature>
<dbReference type="InterPro" id="IPR000172">
    <property type="entry name" value="GMC_OxRdtase_N"/>
</dbReference>
<reference evidence="8" key="1">
    <citation type="journal article" date="2019" name="Int. J. Syst. Evol. Microbiol.">
        <title>The Global Catalogue of Microorganisms (GCM) 10K type strain sequencing project: providing services to taxonomists for standard genome sequencing and annotation.</title>
        <authorList>
            <consortium name="The Broad Institute Genomics Platform"/>
            <consortium name="The Broad Institute Genome Sequencing Center for Infectious Disease"/>
            <person name="Wu L."/>
            <person name="Ma J."/>
        </authorList>
    </citation>
    <scope>NUCLEOTIDE SEQUENCE [LARGE SCALE GENOMIC DNA]</scope>
    <source>
        <strain evidence="8">JCM 17805</strain>
    </source>
</reference>
<dbReference type="EMBL" id="BAABFL010000434">
    <property type="protein sequence ID" value="GAA4651045.1"/>
    <property type="molecule type" value="Genomic_DNA"/>
</dbReference>
<evidence type="ECO:0000313" key="7">
    <source>
        <dbReference type="EMBL" id="GAA4651045.1"/>
    </source>
</evidence>
<keyword evidence="8" id="KW-1185">Reference proteome</keyword>
<evidence type="ECO:0000259" key="5">
    <source>
        <dbReference type="Pfam" id="PF00732"/>
    </source>
</evidence>
<keyword evidence="4" id="KW-0560">Oxidoreductase</keyword>
<dbReference type="RefSeq" id="WP_345197345.1">
    <property type="nucleotide sequence ID" value="NZ_BAABFL010000434.1"/>
</dbReference>
<keyword evidence="2" id="KW-0285">Flavoprotein</keyword>
<dbReference type="Pfam" id="PF00732">
    <property type="entry name" value="GMC_oxred_N"/>
    <property type="match status" value="1"/>
</dbReference>
<comment type="caution">
    <text evidence="7">The sequence shown here is derived from an EMBL/GenBank/DDBJ whole genome shotgun (WGS) entry which is preliminary data.</text>
</comment>
<evidence type="ECO:0000256" key="4">
    <source>
        <dbReference type="ARBA" id="ARBA00023002"/>
    </source>
</evidence>
<evidence type="ECO:0000256" key="1">
    <source>
        <dbReference type="ARBA" id="ARBA00010790"/>
    </source>
</evidence>
<feature type="domain" description="Glucose-methanol-choline oxidoreductase N-terminal" evidence="5">
    <location>
        <begin position="6"/>
        <end position="266"/>
    </location>
</feature>
<evidence type="ECO:0000256" key="2">
    <source>
        <dbReference type="ARBA" id="ARBA00022630"/>
    </source>
</evidence>